<sequence>RPSNFEEQYANGVSSSRYGGHYPTPVPVAPASNSYPTPNPEISCITSTAAKNHVTNTNKNQNQEKQNQMQQITATAAAPASAAIPATAAAEGQKSQPHQGSNNVANKTGNHHDAKNHMFVWSSSASPVSEVGGLHVFGGTDFGASDQSGRSDNGAKEIRMLVPDHPQNGPKKGHTGNEEFGGDEFTFVGDEEDREKEGLGGHLTKLGSSSTAELHPK</sequence>
<proteinExistence type="evidence at transcript level"/>
<evidence type="ECO:0000256" key="1">
    <source>
        <dbReference type="SAM" id="MobiDB-lite"/>
    </source>
</evidence>
<reference evidence="2" key="1">
    <citation type="journal article" date="2014" name="Mol. Biol. Evol.">
        <title>Paralogous Radiations of PIN Proteins with Multiple Origins of Noncanonical PIN Structure.</title>
        <authorList>
            <person name="Bennett T."/>
            <person name="Brockington S.F."/>
            <person name="Rothfels C."/>
            <person name="Graham S.W."/>
            <person name="Stevenson D."/>
            <person name="Kutchan T."/>
            <person name="Rolf M."/>
            <person name="Thomas P."/>
            <person name="Wong G.K."/>
            <person name="Leyser O."/>
            <person name="Glover B.J."/>
            <person name="Harrison C.J."/>
        </authorList>
    </citation>
    <scope>NUCLEOTIDE SEQUENCE</scope>
    <source>
        <strain evidence="2">PrPIN3</strain>
    </source>
</reference>
<dbReference type="EMBL" id="KJ664320">
    <property type="protein sequence ID" value="AIF28333.1"/>
    <property type="molecule type" value="mRNA"/>
</dbReference>
<feature type="non-terminal residue" evidence="2">
    <location>
        <position position="217"/>
    </location>
</feature>
<organism evidence="2">
    <name type="scientific">Papaver rhoeas</name>
    <name type="common">Common poppy</name>
    <dbReference type="NCBI Taxonomy" id="33128"/>
    <lineage>
        <taxon>Eukaryota</taxon>
        <taxon>Viridiplantae</taxon>
        <taxon>Streptophyta</taxon>
        <taxon>Embryophyta</taxon>
        <taxon>Tracheophyta</taxon>
        <taxon>Spermatophyta</taxon>
        <taxon>Magnoliopsida</taxon>
        <taxon>Ranunculales</taxon>
        <taxon>Papaveraceae</taxon>
        <taxon>Papaveroideae</taxon>
        <taxon>Papaver</taxon>
    </lineage>
</organism>
<feature type="non-terminal residue" evidence="2">
    <location>
        <position position="1"/>
    </location>
</feature>
<dbReference type="AlphaFoldDB" id="A0A075IED9"/>
<feature type="region of interest" description="Disordered" evidence="1">
    <location>
        <begin position="53"/>
        <end position="111"/>
    </location>
</feature>
<feature type="compositionally biased region" description="Low complexity" evidence="1">
    <location>
        <begin position="55"/>
        <end position="90"/>
    </location>
</feature>
<feature type="compositionally biased region" description="Polar residues" evidence="1">
    <location>
        <begin position="93"/>
        <end position="108"/>
    </location>
</feature>
<accession>A0A075IED9</accession>
<evidence type="ECO:0000313" key="2">
    <source>
        <dbReference type="EMBL" id="AIF28333.1"/>
    </source>
</evidence>
<feature type="region of interest" description="Disordered" evidence="1">
    <location>
        <begin position="1"/>
        <end position="41"/>
    </location>
</feature>
<protein>
    <submittedName>
        <fullName evidence="2">PIN-like protein</fullName>
    </submittedName>
</protein>
<feature type="compositionally biased region" description="Polar residues" evidence="1">
    <location>
        <begin position="1"/>
        <end position="17"/>
    </location>
</feature>
<feature type="compositionally biased region" description="Polar residues" evidence="1">
    <location>
        <begin position="206"/>
        <end position="217"/>
    </location>
</feature>
<feature type="region of interest" description="Disordered" evidence="1">
    <location>
        <begin position="140"/>
        <end position="217"/>
    </location>
</feature>
<name>A0A075IED9_PAPRH</name>